<dbReference type="EMBL" id="AQQO01000356">
    <property type="protein sequence ID" value="EON88037.1"/>
    <property type="molecule type" value="Genomic_DNA"/>
</dbReference>
<dbReference type="RefSeq" id="WP_010864172.1">
    <property type="nucleotide sequence ID" value="NZ_KB944511.1"/>
</dbReference>
<evidence type="ECO:0000313" key="1">
    <source>
        <dbReference type="EMBL" id="EON88037.1"/>
    </source>
</evidence>
<organism evidence="1 2">
    <name type="scientific">Plesiomonas shigelloides 302-73</name>
    <dbReference type="NCBI Taxonomy" id="1315976"/>
    <lineage>
        <taxon>Bacteria</taxon>
        <taxon>Pseudomonadati</taxon>
        <taxon>Pseudomonadota</taxon>
        <taxon>Gammaproteobacteria</taxon>
        <taxon>Enterobacterales</taxon>
        <taxon>Enterobacteriaceae</taxon>
        <taxon>Plesiomonas</taxon>
    </lineage>
</organism>
<dbReference type="AlphaFoldDB" id="R8ANV4"/>
<name>R8ANV4_PLESH</name>
<dbReference type="Proteomes" id="UP000014012">
    <property type="component" value="Unassembled WGS sequence"/>
</dbReference>
<keyword evidence="2" id="KW-1185">Reference proteome</keyword>
<accession>R8ANV4</accession>
<gene>
    <name evidence="1" type="ORF">PLESHI_12830</name>
</gene>
<evidence type="ECO:0000313" key="2">
    <source>
        <dbReference type="Proteomes" id="UP000014012"/>
    </source>
</evidence>
<dbReference type="PATRIC" id="fig|1315976.3.peg.2433"/>
<protein>
    <submittedName>
        <fullName evidence="1">Uncharacterized protein</fullName>
    </submittedName>
</protein>
<dbReference type="HOGENOM" id="CLU_2035855_0_0_6"/>
<proteinExistence type="predicted"/>
<sequence length="121" mass="13217">MRITSGHRLTTTRVSKVVATDAINMRSVILPPPQVERLGVVNLPVAAVRAIPALMPSDDHPVPMQLEDSVRVCEGEWLPAGCADTGYAQHGQPSAIQHYQQMLALARTGGRRWTPSIDERV</sequence>
<reference evidence="1 2" key="1">
    <citation type="journal article" date="2013" name="Genome Announc.">
        <title>Genome Sequence of Plesiomonas shigelloides Strain 302-73 (Serotype O1).</title>
        <authorList>
            <person name="Pique N."/>
            <person name="Aquilini E."/>
            <person name="Alioto T."/>
            <person name="Minana-Galbis D."/>
            <person name="Tomas J.M."/>
        </authorList>
    </citation>
    <scope>NUCLEOTIDE SEQUENCE [LARGE SCALE GENOMIC DNA]</scope>
    <source>
        <strain evidence="1 2">302-73</strain>
    </source>
</reference>
<comment type="caution">
    <text evidence="1">The sequence shown here is derived from an EMBL/GenBank/DDBJ whole genome shotgun (WGS) entry which is preliminary data.</text>
</comment>